<dbReference type="Gene3D" id="3.90.1150.10">
    <property type="entry name" value="Aspartate Aminotransferase, domain 1"/>
    <property type="match status" value="1"/>
</dbReference>
<accession>A0AAV5QF50</accession>
<organism evidence="4 5">
    <name type="scientific">Saccharomycopsis crataegensis</name>
    <dbReference type="NCBI Taxonomy" id="43959"/>
    <lineage>
        <taxon>Eukaryota</taxon>
        <taxon>Fungi</taxon>
        <taxon>Dikarya</taxon>
        <taxon>Ascomycota</taxon>
        <taxon>Saccharomycotina</taxon>
        <taxon>Saccharomycetes</taxon>
        <taxon>Saccharomycopsidaceae</taxon>
        <taxon>Saccharomycopsis</taxon>
    </lineage>
</organism>
<dbReference type="GO" id="GO:0030170">
    <property type="term" value="F:pyridoxal phosphate binding"/>
    <property type="evidence" value="ECO:0007669"/>
    <property type="project" value="InterPro"/>
</dbReference>
<comment type="caution">
    <text evidence="4">The sequence shown here is derived from an EMBL/GenBank/DDBJ whole genome shotgun (WGS) entry which is preliminary data.</text>
</comment>
<dbReference type="CDD" id="cd00610">
    <property type="entry name" value="OAT_like"/>
    <property type="match status" value="1"/>
</dbReference>
<dbReference type="EMBL" id="BTFZ01000001">
    <property type="protein sequence ID" value="GMM33277.1"/>
    <property type="molecule type" value="Genomic_DNA"/>
</dbReference>
<dbReference type="Proteomes" id="UP001360560">
    <property type="component" value="Unassembled WGS sequence"/>
</dbReference>
<dbReference type="InterPro" id="IPR005814">
    <property type="entry name" value="Aminotrans_3"/>
</dbReference>
<evidence type="ECO:0000313" key="5">
    <source>
        <dbReference type="Proteomes" id="UP001360560"/>
    </source>
</evidence>
<dbReference type="PIRSF" id="PIRSF000521">
    <property type="entry name" value="Transaminase_4ab_Lys_Orn"/>
    <property type="match status" value="1"/>
</dbReference>
<dbReference type="SUPFAM" id="SSF53383">
    <property type="entry name" value="PLP-dependent transferases"/>
    <property type="match status" value="1"/>
</dbReference>
<evidence type="ECO:0000256" key="3">
    <source>
        <dbReference type="RuleBase" id="RU003560"/>
    </source>
</evidence>
<dbReference type="PANTHER" id="PTHR43094">
    <property type="entry name" value="AMINOTRANSFERASE"/>
    <property type="match status" value="1"/>
</dbReference>
<evidence type="ECO:0008006" key="6">
    <source>
        <dbReference type="Google" id="ProtNLM"/>
    </source>
</evidence>
<dbReference type="Gene3D" id="3.40.640.10">
    <property type="entry name" value="Type I PLP-dependent aspartate aminotransferase-like (Major domain)"/>
    <property type="match status" value="1"/>
</dbReference>
<keyword evidence="5" id="KW-1185">Reference proteome</keyword>
<reference evidence="4 5" key="1">
    <citation type="journal article" date="2023" name="Elife">
        <title>Identification of key yeast species and microbe-microbe interactions impacting larval growth of Drosophila in the wild.</title>
        <authorList>
            <person name="Mure A."/>
            <person name="Sugiura Y."/>
            <person name="Maeda R."/>
            <person name="Honda K."/>
            <person name="Sakurai N."/>
            <person name="Takahashi Y."/>
            <person name="Watada M."/>
            <person name="Katoh T."/>
            <person name="Gotoh A."/>
            <person name="Gotoh Y."/>
            <person name="Taniguchi I."/>
            <person name="Nakamura K."/>
            <person name="Hayashi T."/>
            <person name="Katayama T."/>
            <person name="Uemura T."/>
            <person name="Hattori Y."/>
        </authorList>
    </citation>
    <scope>NUCLEOTIDE SEQUENCE [LARGE SCALE GENOMIC DNA]</scope>
    <source>
        <strain evidence="4 5">SC-9</strain>
    </source>
</reference>
<keyword evidence="2 3" id="KW-0663">Pyridoxal phosphate</keyword>
<evidence type="ECO:0000256" key="2">
    <source>
        <dbReference type="ARBA" id="ARBA00022898"/>
    </source>
</evidence>
<dbReference type="InterPro" id="IPR015421">
    <property type="entry name" value="PyrdxlP-dep_Trfase_major"/>
</dbReference>
<dbReference type="InterPro" id="IPR015422">
    <property type="entry name" value="PyrdxlP-dep_Trfase_small"/>
</dbReference>
<dbReference type="GO" id="GO:0005829">
    <property type="term" value="C:cytosol"/>
    <property type="evidence" value="ECO:0007669"/>
    <property type="project" value="TreeGrafter"/>
</dbReference>
<sequence length="456" mass="50528">MVTKVFHRKLTSQPPLAVKAEGPYIYLEDGSKILDAVGGAAVTSVGHSNKEIIDAITQQLNTLQYAHSSAYTSDSAEKLAEIILEHPRYAELGFDKACFYNSGSEANETALKLARQYTVERGQPQRINIISRDRSYHGNSFGAMSLSGHKIRMRDYKAMFDERRFHKVSTPFSFHLKEKDETEEQYCARLIKELDDKFQEIGPDTVLAFFAETMSGSTCGCALPPLGYFEGVKAVCEKYGALLVTDEVMCGSGRLGSFFAWEQLADEADWHKLSPHISTFGKSIGSGYLPLSGLVVHKDIADCLEKGSGNFMSRQTYQAHPTACAAGYAVQKYVKTNNLYDNIQKMAKRLEQGLQESIGGMESVADIRGKGMFWAVEFMKDKENGIPYDPSLNFVDVLTENAWKNGLGIMPCHGTIDGEAGEHIILAPNFNVDAQTIDEIVSLLKKSLIETEAEFK</sequence>
<name>A0AAV5QF50_9ASCO</name>
<gene>
    <name evidence="4" type="ORF">DASC09_006020</name>
</gene>
<protein>
    <recommendedName>
        <fullName evidence="6">Aminotransferase</fullName>
    </recommendedName>
</protein>
<comment type="similarity">
    <text evidence="1 3">Belongs to the class-III pyridoxal-phosphate-dependent aminotransferase family.</text>
</comment>
<dbReference type="AlphaFoldDB" id="A0AAV5QF50"/>
<dbReference type="Pfam" id="PF00202">
    <property type="entry name" value="Aminotran_3"/>
    <property type="match status" value="1"/>
</dbReference>
<evidence type="ECO:0000313" key="4">
    <source>
        <dbReference type="EMBL" id="GMM33277.1"/>
    </source>
</evidence>
<dbReference type="GO" id="GO:0008483">
    <property type="term" value="F:transaminase activity"/>
    <property type="evidence" value="ECO:0007669"/>
    <property type="project" value="InterPro"/>
</dbReference>
<dbReference type="RefSeq" id="XP_064850277.1">
    <property type="nucleotide sequence ID" value="XM_064994205.1"/>
</dbReference>
<proteinExistence type="inferred from homology"/>
<evidence type="ECO:0000256" key="1">
    <source>
        <dbReference type="ARBA" id="ARBA00008954"/>
    </source>
</evidence>
<dbReference type="InterPro" id="IPR015424">
    <property type="entry name" value="PyrdxlP-dep_Trfase"/>
</dbReference>
<dbReference type="GeneID" id="90071256"/>
<dbReference type="PANTHER" id="PTHR43094:SF1">
    <property type="entry name" value="AMINOTRANSFERASE CLASS-III"/>
    <property type="match status" value="1"/>
</dbReference>